<keyword evidence="2" id="KW-0472">Membrane</keyword>
<gene>
    <name evidence="3" type="ORF">C7B46_17165</name>
</gene>
<dbReference type="EMBL" id="PXYW01000067">
    <property type="protein sequence ID" value="PSR31216.1"/>
    <property type="molecule type" value="Genomic_DNA"/>
</dbReference>
<feature type="transmembrane region" description="Helical" evidence="2">
    <location>
        <begin position="225"/>
        <end position="248"/>
    </location>
</feature>
<keyword evidence="2" id="KW-0812">Transmembrane</keyword>
<reference evidence="3 4" key="1">
    <citation type="journal article" date="2014" name="BMC Genomics">
        <title>Comparison of environmental and isolate Sulfobacillus genomes reveals diverse carbon, sulfur, nitrogen, and hydrogen metabolisms.</title>
        <authorList>
            <person name="Justice N.B."/>
            <person name="Norman A."/>
            <person name="Brown C.T."/>
            <person name="Singh A."/>
            <person name="Thomas B.C."/>
            <person name="Banfield J.F."/>
        </authorList>
    </citation>
    <scope>NUCLEOTIDE SEQUENCE [LARGE SCALE GENOMIC DNA]</scope>
    <source>
        <strain evidence="3">AMDSBA4</strain>
    </source>
</reference>
<organism evidence="3 4">
    <name type="scientific">Sulfobacillus benefaciens</name>
    <dbReference type="NCBI Taxonomy" id="453960"/>
    <lineage>
        <taxon>Bacteria</taxon>
        <taxon>Bacillati</taxon>
        <taxon>Bacillota</taxon>
        <taxon>Clostridia</taxon>
        <taxon>Eubacteriales</taxon>
        <taxon>Clostridiales Family XVII. Incertae Sedis</taxon>
        <taxon>Sulfobacillus</taxon>
    </lineage>
</organism>
<dbReference type="AlphaFoldDB" id="A0A2T2X9U2"/>
<evidence type="ECO:0000256" key="2">
    <source>
        <dbReference type="SAM" id="Phobius"/>
    </source>
</evidence>
<protein>
    <submittedName>
        <fullName evidence="3">Uncharacterized protein</fullName>
    </submittedName>
</protein>
<feature type="transmembrane region" description="Helical" evidence="2">
    <location>
        <begin position="196"/>
        <end position="213"/>
    </location>
</feature>
<feature type="region of interest" description="Disordered" evidence="1">
    <location>
        <begin position="547"/>
        <end position="583"/>
    </location>
</feature>
<accession>A0A2T2X9U2</accession>
<dbReference type="Proteomes" id="UP000242972">
    <property type="component" value="Unassembled WGS sequence"/>
</dbReference>
<feature type="transmembrane region" description="Helical" evidence="2">
    <location>
        <begin position="157"/>
        <end position="190"/>
    </location>
</feature>
<proteinExistence type="predicted"/>
<name>A0A2T2X9U2_9FIRM</name>
<feature type="transmembrane region" description="Helical" evidence="2">
    <location>
        <begin position="12"/>
        <end position="30"/>
    </location>
</feature>
<evidence type="ECO:0000256" key="1">
    <source>
        <dbReference type="SAM" id="MobiDB-lite"/>
    </source>
</evidence>
<sequence>MSWVIGQLSHLAQQIINVFLTVLSFFMLRIDQQVFNTIIEPLLAHTIFQPYTLNHHFIVGRVAWQVFWVMSVLSGGVALVSLLYGIASRLFFILGGQKSWAELAEGLVVWMAVLVGAWSFLNILLSVANTATGMFLQGIKATLKTVFDNPQMSHGVGVVTATTSLFTVIFWPLTGMLLAALVIWAIGVWLVRQVDLVIYAGLLPLMAALGISGNKTPFKWVWSEAMGAVFSQLAMAVVLYIGCLFLVAGDPAHASIWQQFEEMGLALTTFMMAARAPKMLANITGHQYAGSGHILAGMATGYLAGRGLMAAAKMTPGGQAISQMAAGQTQKARETVQNWSSRKSVGEMVGQSKLGQAMQAAGQSVRSRASQAWQGSSLQQAMQATTGGAMAALGIVPTGSSARTAMKATMDQHPTLKSAAAVGGQAASIAYRAGGAALKPLRTAASLTYQPLSTLGHMASQGTAVSHEAGPAGTTAKSEAATIYTAHHGVQAAALQYFGKDTPDNERIAALGTLINAQITPNPAGSKEPYAIQFHDNAPQATLFQAAKRASDKQLQNFASTRPDGTRDYVMAPPPRPTKSAAQ</sequence>
<feature type="transmembrane region" description="Helical" evidence="2">
    <location>
        <begin position="107"/>
        <end position="136"/>
    </location>
</feature>
<feature type="transmembrane region" description="Helical" evidence="2">
    <location>
        <begin position="66"/>
        <end position="87"/>
    </location>
</feature>
<evidence type="ECO:0000313" key="3">
    <source>
        <dbReference type="EMBL" id="PSR31216.1"/>
    </source>
</evidence>
<comment type="caution">
    <text evidence="3">The sequence shown here is derived from an EMBL/GenBank/DDBJ whole genome shotgun (WGS) entry which is preliminary data.</text>
</comment>
<keyword evidence="2" id="KW-1133">Transmembrane helix</keyword>
<evidence type="ECO:0000313" key="4">
    <source>
        <dbReference type="Proteomes" id="UP000242972"/>
    </source>
</evidence>